<dbReference type="AlphaFoldDB" id="A0A926JDN7"/>
<name>A0A926JDN7_9RHOB</name>
<accession>A0A926JDN7</accession>
<evidence type="ECO:0000313" key="2">
    <source>
        <dbReference type="Proteomes" id="UP000608594"/>
    </source>
</evidence>
<proteinExistence type="predicted"/>
<reference evidence="1" key="1">
    <citation type="submission" date="2020-08" db="EMBL/GenBank/DDBJ databases">
        <title>Paracoccus amoyensis sp. nov., isolated from the surface seawater at coast of Xiamen, Fujian.</title>
        <authorList>
            <person name="Lyu L."/>
        </authorList>
    </citation>
    <scope>NUCLEOTIDE SEQUENCE</scope>
    <source>
        <strain evidence="1">11-3</strain>
    </source>
</reference>
<dbReference type="Proteomes" id="UP000608594">
    <property type="component" value="Unassembled WGS sequence"/>
</dbReference>
<organism evidence="1 2">
    <name type="scientific">Paracoccus amoyensis</name>
    <dbReference type="NCBI Taxonomy" id="2760093"/>
    <lineage>
        <taxon>Bacteria</taxon>
        <taxon>Pseudomonadati</taxon>
        <taxon>Pseudomonadota</taxon>
        <taxon>Alphaproteobacteria</taxon>
        <taxon>Rhodobacterales</taxon>
        <taxon>Paracoccaceae</taxon>
        <taxon>Paracoccus</taxon>
    </lineage>
</organism>
<comment type="caution">
    <text evidence="1">The sequence shown here is derived from an EMBL/GenBank/DDBJ whole genome shotgun (WGS) entry which is preliminary data.</text>
</comment>
<dbReference type="RefSeq" id="WP_187794852.1">
    <property type="nucleotide sequence ID" value="NZ_JACOQL010000005.1"/>
</dbReference>
<sequence>MNKSFKRELQKALKAYTKKATKSPKAAKKALVKEGIYLKDGNMALEYSGLKTA</sequence>
<gene>
    <name evidence="1" type="ORF">H4P12_16990</name>
</gene>
<keyword evidence="2" id="KW-1185">Reference proteome</keyword>
<protein>
    <submittedName>
        <fullName evidence="1">Uncharacterized protein</fullName>
    </submittedName>
</protein>
<dbReference type="EMBL" id="JACOQL010000005">
    <property type="protein sequence ID" value="MBC9248365.1"/>
    <property type="molecule type" value="Genomic_DNA"/>
</dbReference>
<evidence type="ECO:0000313" key="1">
    <source>
        <dbReference type="EMBL" id="MBC9248365.1"/>
    </source>
</evidence>